<name>A0A9Q3EDZ2_9BASI</name>
<proteinExistence type="predicted"/>
<gene>
    <name evidence="1" type="ORF">O181_059269</name>
</gene>
<dbReference type="OrthoDB" id="3247418at2759"/>
<sequence length="688" mass="79205">MPTIKSTPCGTKRFLPFRLRPLPSIDFTLKTLRVFRPPWLPGIEDEIDKWAFKISNNDTEHLSDVSQGEVWKRSSSKSVQKHTLELRFSLFVNWFNPRGNKISGKQVSVGILALNFLNLPPWLRFQHKYTCIAGIIPSPNQPDMVTISNVLNPLVEDLLELNEGVKVATLKYTAGRPVIVKVFSLIGDIVANHKAEGFMSHSAHHFCSWCEVKHNKRTKLQLGPPRKGMTVLEQSRKWKTANSISIQQRVAKQKDIHWSALNWLPYWDPVVNVSLGVMHNWYEGILHHHFRYWWGFDSTHLQISTMQEDESDSPEDDSNINEDEMEIDDFDLSSKFDKKNIGYLLEDTKKKLKERIQDVVVPKGVSHIPLNIGEKGVGRLKASQWRALFGIYIPLVALDVFWDCDDPDNIFLINTGSLICCTEIVGKSSITKNDAIEFEEGYRKYQETSNEIFQDICVTSNHHYSMHIPDQLLWWGPLMGVSEFGGERLIGVLQRFQTNSKYGAIEETMMSKFGQLQRLEACGMVFEELNVNKEVKQTSKKKEINNNTYINLLQHLQKKRPQIKDYRDLPHSMEDQVLTNYGDIKFAKVIHILDLGSEKIHQGPVVVVQWLDRVKEYEVSFERVEFFLTSWKVKHVRVASRLGFVSLSEIRGFAAYLNLPAWTLGCKEPTLFARAINKFVGTEVFDLI</sequence>
<dbReference type="InterPro" id="IPR004242">
    <property type="entry name" value="Transposase_21"/>
</dbReference>
<dbReference type="Pfam" id="PF02992">
    <property type="entry name" value="Transposase_21"/>
    <property type="match status" value="1"/>
</dbReference>
<dbReference type="PANTHER" id="PTHR46579:SF1">
    <property type="entry name" value="F5_8 TYPE C DOMAIN-CONTAINING PROTEIN"/>
    <property type="match status" value="1"/>
</dbReference>
<keyword evidence="2" id="KW-1185">Reference proteome</keyword>
<dbReference type="Proteomes" id="UP000765509">
    <property type="component" value="Unassembled WGS sequence"/>
</dbReference>
<organism evidence="1 2">
    <name type="scientific">Austropuccinia psidii MF-1</name>
    <dbReference type="NCBI Taxonomy" id="1389203"/>
    <lineage>
        <taxon>Eukaryota</taxon>
        <taxon>Fungi</taxon>
        <taxon>Dikarya</taxon>
        <taxon>Basidiomycota</taxon>
        <taxon>Pucciniomycotina</taxon>
        <taxon>Pucciniomycetes</taxon>
        <taxon>Pucciniales</taxon>
        <taxon>Sphaerophragmiaceae</taxon>
        <taxon>Austropuccinia</taxon>
    </lineage>
</organism>
<accession>A0A9Q3EDZ2</accession>
<dbReference type="AlphaFoldDB" id="A0A9Q3EDZ2"/>
<protein>
    <submittedName>
        <fullName evidence="1">Uncharacterized protein</fullName>
    </submittedName>
</protein>
<evidence type="ECO:0000313" key="2">
    <source>
        <dbReference type="Proteomes" id="UP000765509"/>
    </source>
</evidence>
<dbReference type="PANTHER" id="PTHR46579">
    <property type="entry name" value="F5/8 TYPE C DOMAIN-CONTAINING PROTEIN-RELATED"/>
    <property type="match status" value="1"/>
</dbReference>
<reference evidence="1" key="1">
    <citation type="submission" date="2021-03" db="EMBL/GenBank/DDBJ databases">
        <title>Draft genome sequence of rust myrtle Austropuccinia psidii MF-1, a brazilian biotype.</title>
        <authorList>
            <person name="Quecine M.C."/>
            <person name="Pachon D.M.R."/>
            <person name="Bonatelli M.L."/>
            <person name="Correr F.H."/>
            <person name="Franceschini L.M."/>
            <person name="Leite T.F."/>
            <person name="Margarido G.R.A."/>
            <person name="Almeida C.A."/>
            <person name="Ferrarezi J.A."/>
            <person name="Labate C.A."/>
        </authorList>
    </citation>
    <scope>NUCLEOTIDE SEQUENCE</scope>
    <source>
        <strain evidence="1">MF-1</strain>
    </source>
</reference>
<evidence type="ECO:0000313" key="1">
    <source>
        <dbReference type="EMBL" id="MBW0519554.1"/>
    </source>
</evidence>
<comment type="caution">
    <text evidence="1">The sequence shown here is derived from an EMBL/GenBank/DDBJ whole genome shotgun (WGS) entry which is preliminary data.</text>
</comment>
<dbReference type="EMBL" id="AVOT02027477">
    <property type="protein sequence ID" value="MBW0519554.1"/>
    <property type="molecule type" value="Genomic_DNA"/>
</dbReference>